<organism evidence="2 3">
    <name type="scientific">Gottfriedia solisilvae</name>
    <dbReference type="NCBI Taxonomy" id="1516104"/>
    <lineage>
        <taxon>Bacteria</taxon>
        <taxon>Bacillati</taxon>
        <taxon>Bacillota</taxon>
        <taxon>Bacilli</taxon>
        <taxon>Bacillales</taxon>
        <taxon>Bacillaceae</taxon>
        <taxon>Gottfriedia</taxon>
    </lineage>
</organism>
<proteinExistence type="predicted"/>
<feature type="region of interest" description="Disordered" evidence="1">
    <location>
        <begin position="1"/>
        <end position="47"/>
    </location>
</feature>
<comment type="caution">
    <text evidence="2">The sequence shown here is derived from an EMBL/GenBank/DDBJ whole genome shotgun (WGS) entry which is preliminary data.</text>
</comment>
<evidence type="ECO:0000256" key="1">
    <source>
        <dbReference type="SAM" id="MobiDB-lite"/>
    </source>
</evidence>
<reference evidence="3" key="1">
    <citation type="journal article" date="2019" name="Int. J. Syst. Evol. Microbiol.">
        <title>The Global Catalogue of Microorganisms (GCM) 10K type strain sequencing project: providing services to taxonomists for standard genome sequencing and annotation.</title>
        <authorList>
            <consortium name="The Broad Institute Genomics Platform"/>
            <consortium name="The Broad Institute Genome Sequencing Center for Infectious Disease"/>
            <person name="Wu L."/>
            <person name="Ma J."/>
        </authorList>
    </citation>
    <scope>NUCLEOTIDE SEQUENCE [LARGE SCALE GENOMIC DNA]</scope>
    <source>
        <strain evidence="3">CGMCC 1.14993</strain>
    </source>
</reference>
<feature type="compositionally biased region" description="Basic and acidic residues" evidence="1">
    <location>
        <begin position="1"/>
        <end position="23"/>
    </location>
</feature>
<keyword evidence="3" id="KW-1185">Reference proteome</keyword>
<protein>
    <submittedName>
        <fullName evidence="2">Uncharacterized protein</fullName>
    </submittedName>
</protein>
<feature type="compositionally biased region" description="Basic and acidic residues" evidence="1">
    <location>
        <begin position="33"/>
        <end position="47"/>
    </location>
</feature>
<evidence type="ECO:0000313" key="2">
    <source>
        <dbReference type="EMBL" id="GGI17645.1"/>
    </source>
</evidence>
<dbReference type="AlphaFoldDB" id="A0A8J3F057"/>
<name>A0A8J3F057_9BACI</name>
<evidence type="ECO:0000313" key="3">
    <source>
        <dbReference type="Proteomes" id="UP000626244"/>
    </source>
</evidence>
<dbReference type="EMBL" id="BMHB01000003">
    <property type="protein sequence ID" value="GGI17645.1"/>
    <property type="molecule type" value="Genomic_DNA"/>
</dbReference>
<gene>
    <name evidence="2" type="ORF">GCM10007380_38980</name>
</gene>
<sequence>MGHDDRRGAVSDIDLNHSNDESSRVSGIASSRMKVDKCDVPDTAFRK</sequence>
<dbReference type="Proteomes" id="UP000626244">
    <property type="component" value="Unassembled WGS sequence"/>
</dbReference>
<accession>A0A8J3F057</accession>
<dbReference type="RefSeq" id="WP_158093299.1">
    <property type="nucleotide sequence ID" value="NZ_BMHB01000003.1"/>
</dbReference>